<gene>
    <name evidence="1" type="ORF">LCGC14_2474120</name>
</gene>
<comment type="caution">
    <text evidence="1">The sequence shown here is derived from an EMBL/GenBank/DDBJ whole genome shotgun (WGS) entry which is preliminary data.</text>
</comment>
<sequence length="298" mass="32061">MPNDLTYIQLPNSTIEAVEKQIALGYSSRIRPSGIQELSNITTEIGTIEAGEIRLGNGILPGSGFSGLRVGYPPFIYENEEWNFVGIENDVLQVGIRVSDGKFLAAAGLLILDEGGITFDISDEPAEFEPTRTVAWSDGTNDIIELSGFEDVSQPGFSIRVNRANISGKGASAITLEANGENFGKAAISIHGDDNTGTLFFLIKDSAYVTIQNTSPNIKFAKQAQFESYIDIKEISVPETPSLGYGRIYTKTDSLPYYKDDSGVEHSLISGGSGNTRAKIMQAMPPATLAATIDYRAG</sequence>
<evidence type="ECO:0000313" key="1">
    <source>
        <dbReference type="EMBL" id="KKL18580.1"/>
    </source>
</evidence>
<name>A0A0F9BA93_9ZZZZ</name>
<accession>A0A0F9BA93</accession>
<feature type="non-terminal residue" evidence="1">
    <location>
        <position position="298"/>
    </location>
</feature>
<dbReference type="EMBL" id="LAZR01038814">
    <property type="protein sequence ID" value="KKL18580.1"/>
    <property type="molecule type" value="Genomic_DNA"/>
</dbReference>
<reference evidence="1" key="1">
    <citation type="journal article" date="2015" name="Nature">
        <title>Complex archaea that bridge the gap between prokaryotes and eukaryotes.</title>
        <authorList>
            <person name="Spang A."/>
            <person name="Saw J.H."/>
            <person name="Jorgensen S.L."/>
            <person name="Zaremba-Niedzwiedzka K."/>
            <person name="Martijn J."/>
            <person name="Lind A.E."/>
            <person name="van Eijk R."/>
            <person name="Schleper C."/>
            <person name="Guy L."/>
            <person name="Ettema T.J."/>
        </authorList>
    </citation>
    <scope>NUCLEOTIDE SEQUENCE</scope>
</reference>
<proteinExistence type="predicted"/>
<dbReference type="AlphaFoldDB" id="A0A0F9BA93"/>
<organism evidence="1">
    <name type="scientific">marine sediment metagenome</name>
    <dbReference type="NCBI Taxonomy" id="412755"/>
    <lineage>
        <taxon>unclassified sequences</taxon>
        <taxon>metagenomes</taxon>
        <taxon>ecological metagenomes</taxon>
    </lineage>
</organism>
<protein>
    <submittedName>
        <fullName evidence="1">Uncharacterized protein</fullName>
    </submittedName>
</protein>